<protein>
    <submittedName>
        <fullName evidence="2">Uncharacterized protein</fullName>
    </submittedName>
</protein>
<organism evidence="2 3">
    <name type="scientific">Rhizoctonia solani</name>
    <dbReference type="NCBI Taxonomy" id="456999"/>
    <lineage>
        <taxon>Eukaryota</taxon>
        <taxon>Fungi</taxon>
        <taxon>Dikarya</taxon>
        <taxon>Basidiomycota</taxon>
        <taxon>Agaricomycotina</taxon>
        <taxon>Agaricomycetes</taxon>
        <taxon>Cantharellales</taxon>
        <taxon>Ceratobasidiaceae</taxon>
        <taxon>Rhizoctonia</taxon>
    </lineage>
</organism>
<name>A0A8H3E983_9AGAM</name>
<dbReference type="Proteomes" id="UP000663827">
    <property type="component" value="Unassembled WGS sequence"/>
</dbReference>
<dbReference type="EMBL" id="CAJNJQ010003272">
    <property type="protein sequence ID" value="CAE7195430.1"/>
    <property type="molecule type" value="Genomic_DNA"/>
</dbReference>
<feature type="non-terminal residue" evidence="2">
    <location>
        <position position="1"/>
    </location>
</feature>
<proteinExistence type="predicted"/>
<evidence type="ECO:0000313" key="2">
    <source>
        <dbReference type="EMBL" id="CAE7195430.1"/>
    </source>
</evidence>
<evidence type="ECO:0000313" key="3">
    <source>
        <dbReference type="Proteomes" id="UP000663827"/>
    </source>
</evidence>
<sequence>PPPRRLPPNDWYTRRERGHDLGCPEPSVPWLNRRDVWRSPYIANRVRTNAHQPQQRTQSASIGGRRLNGTYMASPTITHRTDRPQAFDFSWALDAICRDRGTRILDPGPTSTPPARGQLPDEQTRLDEHDYHVRSRLGNIVNWPCTIQRAHPTVFDGIRHAEIAALGCSADPPLVELTHDRPCAIEREALIELVLRRGTPVETRLGLIGIDM</sequence>
<accession>A0A8H3E983</accession>
<feature type="region of interest" description="Disordered" evidence="1">
    <location>
        <begin position="48"/>
        <end position="79"/>
    </location>
</feature>
<dbReference type="AlphaFoldDB" id="A0A8H3E983"/>
<feature type="compositionally biased region" description="Polar residues" evidence="1">
    <location>
        <begin position="48"/>
        <end position="61"/>
    </location>
</feature>
<reference evidence="2" key="1">
    <citation type="submission" date="2021-01" db="EMBL/GenBank/DDBJ databases">
        <authorList>
            <person name="Kaushik A."/>
        </authorList>
    </citation>
    <scope>NUCLEOTIDE SEQUENCE</scope>
    <source>
        <strain evidence="2">AG5</strain>
    </source>
</reference>
<gene>
    <name evidence="2" type="ORF">RDB_LOCUS132211</name>
</gene>
<evidence type="ECO:0000256" key="1">
    <source>
        <dbReference type="SAM" id="MobiDB-lite"/>
    </source>
</evidence>
<comment type="caution">
    <text evidence="2">The sequence shown here is derived from an EMBL/GenBank/DDBJ whole genome shotgun (WGS) entry which is preliminary data.</text>
</comment>